<dbReference type="InParanoid" id="D3BJJ4"/>
<protein>
    <submittedName>
        <fullName evidence="2">Uncharacterized protein</fullName>
    </submittedName>
</protein>
<dbReference type="GeneID" id="31364199"/>
<organism evidence="2 3">
    <name type="scientific">Heterostelium pallidum (strain ATCC 26659 / Pp 5 / PN500)</name>
    <name type="common">Cellular slime mold</name>
    <name type="synonym">Polysphondylium pallidum</name>
    <dbReference type="NCBI Taxonomy" id="670386"/>
    <lineage>
        <taxon>Eukaryota</taxon>
        <taxon>Amoebozoa</taxon>
        <taxon>Evosea</taxon>
        <taxon>Eumycetozoa</taxon>
        <taxon>Dictyostelia</taxon>
        <taxon>Acytosteliales</taxon>
        <taxon>Acytosteliaceae</taxon>
        <taxon>Heterostelium</taxon>
    </lineage>
</organism>
<feature type="compositionally biased region" description="Low complexity" evidence="1">
    <location>
        <begin position="48"/>
        <end position="65"/>
    </location>
</feature>
<gene>
    <name evidence="2" type="ORF">PPL_08721</name>
</gene>
<keyword evidence="3" id="KW-1185">Reference proteome</keyword>
<feature type="region of interest" description="Disordered" evidence="1">
    <location>
        <begin position="48"/>
        <end position="71"/>
    </location>
</feature>
<reference evidence="2 3" key="1">
    <citation type="journal article" date="2011" name="Genome Res.">
        <title>Phylogeny-wide analysis of social amoeba genomes highlights ancient origins for complex intercellular communication.</title>
        <authorList>
            <person name="Heidel A.J."/>
            <person name="Lawal H.M."/>
            <person name="Felder M."/>
            <person name="Schilde C."/>
            <person name="Helps N.R."/>
            <person name="Tunggal B."/>
            <person name="Rivero F."/>
            <person name="John U."/>
            <person name="Schleicher M."/>
            <person name="Eichinger L."/>
            <person name="Platzer M."/>
            <person name="Noegel A.A."/>
            <person name="Schaap P."/>
            <person name="Gloeckner G."/>
        </authorList>
    </citation>
    <scope>NUCLEOTIDE SEQUENCE [LARGE SCALE GENOMIC DNA]</scope>
    <source>
        <strain evidence="3">ATCC 26659 / Pp 5 / PN500</strain>
    </source>
</reference>
<name>D3BJJ4_HETP5</name>
<dbReference type="Proteomes" id="UP000001396">
    <property type="component" value="Unassembled WGS sequence"/>
</dbReference>
<proteinExistence type="predicted"/>
<dbReference type="EMBL" id="ADBJ01000038">
    <property type="protein sequence ID" value="EFA78074.1"/>
    <property type="molecule type" value="Genomic_DNA"/>
</dbReference>
<comment type="caution">
    <text evidence="2">The sequence shown here is derived from an EMBL/GenBank/DDBJ whole genome shotgun (WGS) entry which is preliminary data.</text>
</comment>
<feature type="region of interest" description="Disordered" evidence="1">
    <location>
        <begin position="243"/>
        <end position="268"/>
    </location>
</feature>
<dbReference type="RefSeq" id="XP_020430201.1">
    <property type="nucleotide sequence ID" value="XM_020579526.1"/>
</dbReference>
<dbReference type="AlphaFoldDB" id="D3BJJ4"/>
<sequence length="469" mass="53353">MSFLKRAASVSHSSWWWNPTIDQLLAIKNADFDNIVAWLDHNIDKKQTQQNNNNNVNTSNNNNNSGFTPGSSETRISLTIPQIHHCFLNAKEKSATGHPPTHLVIKLLYELELQFIKLFNVDSKGSSQRFKQYNSFIPTNENTSMLHWSMCSIAKNRIKDRFESVFQVDDTGAFKQIFSVYDHLFGKDSDQRDHLATQLNSSIKDNPSLKWEIITYYYDIVSHFYVFIELMYHVLRVKMPSSSTVTSPTKNNSSSSSNGNGKSGGSNSDSIAKKLKTYRANIESQMNGKSFSSHYLRVDESKDNYLLFDHTGNITMMHSGLNSKKPITKQLEKITVRNRLYDDTKEISKYLLLIADDLDLYFQSPFIPISGVLRLYDVLLETKIRVTDPPIKGLRLKMSDLKELEPIGEGGCASVFAVEAPNTPELANVPMVLKKFKIPYHGDDSGVRNINKTIDKSVYKFKREASFLS</sequence>
<accession>D3BJJ4</accession>
<evidence type="ECO:0000313" key="3">
    <source>
        <dbReference type="Proteomes" id="UP000001396"/>
    </source>
</evidence>
<evidence type="ECO:0000256" key="1">
    <source>
        <dbReference type="SAM" id="MobiDB-lite"/>
    </source>
</evidence>
<evidence type="ECO:0000313" key="2">
    <source>
        <dbReference type="EMBL" id="EFA78074.1"/>
    </source>
</evidence>